<dbReference type="GO" id="GO:0017004">
    <property type="term" value="P:cytochrome complex assembly"/>
    <property type="evidence" value="ECO:0007669"/>
    <property type="project" value="UniProtKB-KW"/>
</dbReference>
<keyword evidence="14" id="KW-1185">Reference proteome</keyword>
<sequence>MILLTATISPDRWTFIWGSYGVFLLVFIMLIVLAIAGQKSVKQRLKHYYKRKALLKNTGNENQLD</sequence>
<dbReference type="Proteomes" id="UP000245790">
    <property type="component" value="Unassembled WGS sequence"/>
</dbReference>
<dbReference type="InterPro" id="IPR007078">
    <property type="entry name" value="Haem_export_protD_CcmD"/>
</dbReference>
<evidence type="ECO:0000313" key="13">
    <source>
        <dbReference type="EMBL" id="PWK49970.1"/>
    </source>
</evidence>
<keyword evidence="10 12" id="KW-1133">Transmembrane helix</keyword>
<dbReference type="GO" id="GO:0005886">
    <property type="term" value="C:plasma membrane"/>
    <property type="evidence" value="ECO:0007669"/>
    <property type="project" value="UniProtKB-SubCell"/>
</dbReference>
<protein>
    <recommendedName>
        <fullName evidence="4 12">Heme exporter protein D</fullName>
    </recommendedName>
</protein>
<evidence type="ECO:0000256" key="12">
    <source>
        <dbReference type="RuleBase" id="RU363101"/>
    </source>
</evidence>
<accession>A0A316FQP1</accession>
<evidence type="ECO:0000256" key="9">
    <source>
        <dbReference type="ARBA" id="ARBA00022748"/>
    </source>
</evidence>
<evidence type="ECO:0000256" key="5">
    <source>
        <dbReference type="ARBA" id="ARBA00022448"/>
    </source>
</evidence>
<evidence type="ECO:0000256" key="11">
    <source>
        <dbReference type="ARBA" id="ARBA00023136"/>
    </source>
</evidence>
<dbReference type="RefSeq" id="WP_109763752.1">
    <property type="nucleotide sequence ID" value="NZ_QGGU01000007.1"/>
</dbReference>
<keyword evidence="6 12" id="KW-1003">Cell membrane</keyword>
<dbReference type="Pfam" id="PF04995">
    <property type="entry name" value="CcmD"/>
    <property type="match status" value="1"/>
</dbReference>
<keyword evidence="7 12" id="KW-0997">Cell inner membrane</keyword>
<keyword evidence="5 12" id="KW-0813">Transport</keyword>
<evidence type="ECO:0000256" key="1">
    <source>
        <dbReference type="ARBA" id="ARBA00002442"/>
    </source>
</evidence>
<evidence type="ECO:0000256" key="4">
    <source>
        <dbReference type="ARBA" id="ARBA00016461"/>
    </source>
</evidence>
<evidence type="ECO:0000313" key="14">
    <source>
        <dbReference type="Proteomes" id="UP000245790"/>
    </source>
</evidence>
<dbReference type="AlphaFoldDB" id="A0A316FQP1"/>
<evidence type="ECO:0000256" key="6">
    <source>
        <dbReference type="ARBA" id="ARBA00022475"/>
    </source>
</evidence>
<organism evidence="13 14">
    <name type="scientific">Pleionea mediterranea</name>
    <dbReference type="NCBI Taxonomy" id="523701"/>
    <lineage>
        <taxon>Bacteria</taxon>
        <taxon>Pseudomonadati</taxon>
        <taxon>Pseudomonadota</taxon>
        <taxon>Gammaproteobacteria</taxon>
        <taxon>Oceanospirillales</taxon>
        <taxon>Pleioneaceae</taxon>
        <taxon>Pleionea</taxon>
    </lineage>
</organism>
<dbReference type="EMBL" id="QGGU01000007">
    <property type="protein sequence ID" value="PWK49970.1"/>
    <property type="molecule type" value="Genomic_DNA"/>
</dbReference>
<evidence type="ECO:0000256" key="10">
    <source>
        <dbReference type="ARBA" id="ARBA00022989"/>
    </source>
</evidence>
<proteinExistence type="inferred from homology"/>
<comment type="subcellular location">
    <subcellularLocation>
        <location evidence="2 12">Cell inner membrane</location>
        <topology evidence="2 12">Single-pass membrane protein</topology>
    </subcellularLocation>
</comment>
<comment type="function">
    <text evidence="1 12">Required for the export of heme to the periplasm for the biogenesis of c-type cytochromes.</text>
</comment>
<keyword evidence="8 12" id="KW-0812">Transmembrane</keyword>
<name>A0A316FQP1_9GAMM</name>
<comment type="caution">
    <text evidence="13">The sequence shown here is derived from an EMBL/GenBank/DDBJ whole genome shotgun (WGS) entry which is preliminary data.</text>
</comment>
<keyword evidence="9 12" id="KW-0201">Cytochrome c-type biogenesis</keyword>
<reference evidence="13 14" key="1">
    <citation type="submission" date="2018-05" db="EMBL/GenBank/DDBJ databases">
        <title>Genomic Encyclopedia of Type Strains, Phase IV (KMG-IV): sequencing the most valuable type-strain genomes for metagenomic binning, comparative biology and taxonomic classification.</title>
        <authorList>
            <person name="Goeker M."/>
        </authorList>
    </citation>
    <scope>NUCLEOTIDE SEQUENCE [LARGE SCALE GENOMIC DNA]</scope>
    <source>
        <strain evidence="13 14">DSM 25350</strain>
    </source>
</reference>
<dbReference type="GO" id="GO:0015886">
    <property type="term" value="P:heme transport"/>
    <property type="evidence" value="ECO:0007669"/>
    <property type="project" value="InterPro"/>
</dbReference>
<evidence type="ECO:0000256" key="3">
    <source>
        <dbReference type="ARBA" id="ARBA00008741"/>
    </source>
</evidence>
<feature type="transmembrane region" description="Helical" evidence="12">
    <location>
        <begin position="15"/>
        <end position="36"/>
    </location>
</feature>
<comment type="similarity">
    <text evidence="3 12">Belongs to the CcmD/CycX/HelD family.</text>
</comment>
<dbReference type="NCBIfam" id="TIGR03141">
    <property type="entry name" value="cytochro_ccmD"/>
    <property type="match status" value="1"/>
</dbReference>
<evidence type="ECO:0000256" key="2">
    <source>
        <dbReference type="ARBA" id="ARBA00004377"/>
    </source>
</evidence>
<evidence type="ECO:0000256" key="8">
    <source>
        <dbReference type="ARBA" id="ARBA00022692"/>
    </source>
</evidence>
<evidence type="ECO:0000256" key="7">
    <source>
        <dbReference type="ARBA" id="ARBA00022519"/>
    </source>
</evidence>
<gene>
    <name evidence="13" type="ORF">C8D97_107135</name>
</gene>
<keyword evidence="11 12" id="KW-0472">Membrane</keyword>